<name>A0A1J6WN66_9BACI</name>
<sequence>MMFKSSFFNLENHREVNELIVPDSIFHKFDFTEQWVLKAGASFIHIVCSPSGTSDPRITLKSTDPLFSSLPRMDHALVNIDQERKIISIGPITALLIDSFQEDTIIKHSLKEYFTECQRWFQQQGGLFFLMTVSSFVNDEAEGYLFDQGDWQKRPLPYPDVIYNRSHSRKLENHKQFEAALNRTRERSIHLFNSSFLSKDAAYSHLKTHSSIQPHLPQTALGLERLEEMLSIHHVVFVKRVNGSKGRYIIRIQKRAKDYLVSQNSFSSKPTHVFHTYSSLYRQLQCWCRNSRYIVQETIPFLTVNGHTLDFRFLCHRNHRGSWSVISTAARIASEDQFVANIDQGGCMEPPLEILSDLFPSGHREIYSNMKDLSLSASSYLSEHLEGNFAEFGIDIGVDSAGKPWIIEVNSKPSKKTFIDNERIRPSVKGLYEYSYNIWKGKGGII</sequence>
<organism evidence="1 2">
    <name type="scientific">Rossellomorea aquimaris</name>
    <dbReference type="NCBI Taxonomy" id="189382"/>
    <lineage>
        <taxon>Bacteria</taxon>
        <taxon>Bacillati</taxon>
        <taxon>Bacillota</taxon>
        <taxon>Bacilli</taxon>
        <taxon>Bacillales</taxon>
        <taxon>Bacillaceae</taxon>
        <taxon>Rossellomorea</taxon>
    </lineage>
</organism>
<evidence type="ECO:0000313" key="2">
    <source>
        <dbReference type="Proteomes" id="UP000182062"/>
    </source>
</evidence>
<dbReference type="EMBL" id="MINN01000011">
    <property type="protein sequence ID" value="OIU73240.1"/>
    <property type="molecule type" value="Genomic_DNA"/>
</dbReference>
<accession>A0A1J6WN66</accession>
<keyword evidence="2" id="KW-1185">Reference proteome</keyword>
<dbReference type="Gene3D" id="3.30.470.20">
    <property type="entry name" value="ATP-grasp fold, B domain"/>
    <property type="match status" value="1"/>
</dbReference>
<evidence type="ECO:0008006" key="3">
    <source>
        <dbReference type="Google" id="ProtNLM"/>
    </source>
</evidence>
<dbReference type="AlphaFoldDB" id="A0A1J6WN66"/>
<gene>
    <name evidence="1" type="ORF">BHE18_14340</name>
</gene>
<protein>
    <recommendedName>
        <fullName evidence="3">YheC/YheD family protein</fullName>
    </recommendedName>
</protein>
<comment type="caution">
    <text evidence="1">The sequence shown here is derived from an EMBL/GenBank/DDBJ whole genome shotgun (WGS) entry which is preliminary data.</text>
</comment>
<evidence type="ECO:0000313" key="1">
    <source>
        <dbReference type="EMBL" id="OIU73240.1"/>
    </source>
</evidence>
<proteinExistence type="predicted"/>
<dbReference type="InterPro" id="IPR026838">
    <property type="entry name" value="YheC/D"/>
</dbReference>
<dbReference type="Pfam" id="PF14398">
    <property type="entry name" value="ATPgrasp_YheCD"/>
    <property type="match status" value="1"/>
</dbReference>
<reference evidence="1 2" key="1">
    <citation type="submission" date="2016-09" db="EMBL/GenBank/DDBJ databases">
        <title>Bacillus aquimaris SAMM genome sequence reveals colonization and biosurfactant production capacities.</title>
        <authorList>
            <person name="Waghmode S.R."/>
            <person name="Suryavanshi M.V."/>
        </authorList>
    </citation>
    <scope>NUCLEOTIDE SEQUENCE [LARGE SCALE GENOMIC DNA]</scope>
    <source>
        <strain evidence="1 2">SAMM</strain>
    </source>
</reference>
<dbReference type="SUPFAM" id="SSF56059">
    <property type="entry name" value="Glutathione synthetase ATP-binding domain-like"/>
    <property type="match status" value="1"/>
</dbReference>
<dbReference type="Proteomes" id="UP000182062">
    <property type="component" value="Unassembled WGS sequence"/>
</dbReference>